<dbReference type="Proteomes" id="UP000315295">
    <property type="component" value="Unassembled WGS sequence"/>
</dbReference>
<dbReference type="Pfam" id="PF10033">
    <property type="entry name" value="ATG13"/>
    <property type="match status" value="1"/>
</dbReference>
<organism evidence="3 4">
    <name type="scientific">Malus baccata</name>
    <name type="common">Siberian crab apple</name>
    <name type="synonym">Pyrus baccata</name>
    <dbReference type="NCBI Taxonomy" id="106549"/>
    <lineage>
        <taxon>Eukaryota</taxon>
        <taxon>Viridiplantae</taxon>
        <taxon>Streptophyta</taxon>
        <taxon>Embryophyta</taxon>
        <taxon>Tracheophyta</taxon>
        <taxon>Spermatophyta</taxon>
        <taxon>Magnoliopsida</taxon>
        <taxon>eudicotyledons</taxon>
        <taxon>Gunneridae</taxon>
        <taxon>Pentapetalae</taxon>
        <taxon>rosids</taxon>
        <taxon>fabids</taxon>
        <taxon>Rosales</taxon>
        <taxon>Rosaceae</taxon>
        <taxon>Amygdaloideae</taxon>
        <taxon>Maleae</taxon>
        <taxon>Malus</taxon>
    </lineage>
</organism>
<dbReference type="GO" id="GO:0000423">
    <property type="term" value="P:mitophagy"/>
    <property type="evidence" value="ECO:0007669"/>
    <property type="project" value="TreeGrafter"/>
</dbReference>
<dbReference type="PANTHER" id="PTHR13430">
    <property type="match status" value="1"/>
</dbReference>
<dbReference type="InterPro" id="IPR018731">
    <property type="entry name" value="Atg13_N"/>
</dbReference>
<comment type="caution">
    <text evidence="3">The sequence shown here is derived from an EMBL/GenBank/DDBJ whole genome shotgun (WGS) entry which is preliminary data.</text>
</comment>
<keyword evidence="4" id="KW-1185">Reference proteome</keyword>
<name>A0A540LS59_MALBA</name>
<dbReference type="GO" id="GO:0005829">
    <property type="term" value="C:cytosol"/>
    <property type="evidence" value="ECO:0007669"/>
    <property type="project" value="TreeGrafter"/>
</dbReference>
<accession>A0A540LS59</accession>
<evidence type="ECO:0000313" key="3">
    <source>
        <dbReference type="EMBL" id="TQD89258.1"/>
    </source>
</evidence>
<evidence type="ECO:0000256" key="1">
    <source>
        <dbReference type="ARBA" id="ARBA00023006"/>
    </source>
</evidence>
<dbReference type="Gene3D" id="3.30.900.10">
    <property type="entry name" value="HORMA domain"/>
    <property type="match status" value="1"/>
</dbReference>
<dbReference type="EMBL" id="VIEB01000484">
    <property type="protein sequence ID" value="TQD89258.1"/>
    <property type="molecule type" value="Genomic_DNA"/>
</dbReference>
<dbReference type="GO" id="GO:0000407">
    <property type="term" value="C:phagophore assembly site"/>
    <property type="evidence" value="ECO:0007669"/>
    <property type="project" value="TreeGrafter"/>
</dbReference>
<dbReference type="GO" id="GO:1990316">
    <property type="term" value="C:Atg1/ULK1 kinase complex"/>
    <property type="evidence" value="ECO:0007669"/>
    <property type="project" value="InterPro"/>
</dbReference>
<feature type="domain" description="Autophagy-related protein 13 N-terminal" evidence="2">
    <location>
        <begin position="42"/>
        <end position="165"/>
    </location>
</feature>
<dbReference type="PANTHER" id="PTHR13430:SF15">
    <property type="entry name" value="AUTOPHAGY-RELATED PROTEIN 13B"/>
    <property type="match status" value="1"/>
</dbReference>
<dbReference type="InterPro" id="IPR040182">
    <property type="entry name" value="ATG13"/>
</dbReference>
<sequence length="536" mass="59084">MVVDVIMVQRPLDCGQVKCSPKRDLARNLSLKEQYPCCWNYEQDEFVCDAKSEKIIERWVVQYESRKIRDINSRRRRSSNNNLSAVYKKSMLLLRSLHVTVRLLPAYKAYRDINSSGQIRPFAITYRVSSFSEPFTCSEEAEMQRFGFTPVDTASGRLCISVLYCSSLSDVSSELSTPMSPQLIPDYVGDSWSFDHYIATPPSVSFSPSPTCSKPQTSISNPGACCFQPTALPLYPPDSRSLPIFIPGSRPSKPHLQSESALASEPAAKLADFPAFSNKLNFTLRGTGSGSFKSGKTTGFNQPGTAVEKMKLDNILGVKVSSSSSSRSFSDDLDDTDFAYAFDMEYDDATDPSSRGALERLGLLNRGRPLFPFSRGLLLSNSNLLQISSTPFQNCFPKSQLPLFSLSHQIHIFSGNKHLEPTPPPFPSIMSRFIKLASTSRFPPSPIHHRRLFFLSARALADFIAATQRQFTFTAISIPDFPPSISISVSEGSAILELLAGEDEALLVRGDALIGLDLGLDIVDGVRGLSLSLSSL</sequence>
<evidence type="ECO:0000259" key="2">
    <source>
        <dbReference type="Pfam" id="PF10033"/>
    </source>
</evidence>
<protein>
    <recommendedName>
        <fullName evidence="2">Autophagy-related protein 13 N-terminal domain-containing protein</fullName>
    </recommendedName>
</protein>
<dbReference type="GO" id="GO:0034497">
    <property type="term" value="P:protein localization to phagophore assembly site"/>
    <property type="evidence" value="ECO:0007669"/>
    <property type="project" value="TreeGrafter"/>
</dbReference>
<gene>
    <name evidence="3" type="ORF">C1H46_025198</name>
</gene>
<dbReference type="AlphaFoldDB" id="A0A540LS59"/>
<dbReference type="InterPro" id="IPR036570">
    <property type="entry name" value="HORMA_dom_sf"/>
</dbReference>
<proteinExistence type="predicted"/>
<evidence type="ECO:0000313" key="4">
    <source>
        <dbReference type="Proteomes" id="UP000315295"/>
    </source>
</evidence>
<reference evidence="3 4" key="1">
    <citation type="journal article" date="2019" name="G3 (Bethesda)">
        <title>Sequencing of a Wild Apple (Malus baccata) Genome Unravels the Differences Between Cultivated and Wild Apple Species Regarding Disease Resistance and Cold Tolerance.</title>
        <authorList>
            <person name="Chen X."/>
        </authorList>
    </citation>
    <scope>NUCLEOTIDE SEQUENCE [LARGE SCALE GENOMIC DNA]</scope>
    <source>
        <strain evidence="4">cv. Shandingzi</strain>
        <tissue evidence="3">Leaves</tissue>
    </source>
</reference>
<dbReference type="STRING" id="106549.A0A540LS59"/>
<dbReference type="GO" id="GO:0034727">
    <property type="term" value="P:piecemeal microautophagy of the nucleus"/>
    <property type="evidence" value="ECO:0007669"/>
    <property type="project" value="TreeGrafter"/>
</dbReference>
<keyword evidence="1" id="KW-0072">Autophagy</keyword>